<reference evidence="2 3" key="1">
    <citation type="submission" date="2019-03" db="EMBL/GenBank/DDBJ databases">
        <title>Luteimonas zhaokaii sp.nov., isolated from the rectal contents of Plateau pika in Yushu, Qinghai Province, China.</title>
        <authorList>
            <person name="Zhang G."/>
        </authorList>
    </citation>
    <scope>NUCLEOTIDE SEQUENCE [LARGE SCALE GENOMIC DNA]</scope>
    <source>
        <strain evidence="2 3">B9</strain>
    </source>
</reference>
<accession>A0A4R5TQN7</accession>
<evidence type="ECO:0000313" key="3">
    <source>
        <dbReference type="Proteomes" id="UP000294796"/>
    </source>
</evidence>
<dbReference type="OrthoDB" id="8820879at2"/>
<keyword evidence="1" id="KW-0812">Transmembrane</keyword>
<evidence type="ECO:0000313" key="2">
    <source>
        <dbReference type="EMBL" id="TDK20511.1"/>
    </source>
</evidence>
<proteinExistence type="predicted"/>
<keyword evidence="1" id="KW-0472">Membrane</keyword>
<dbReference type="AlphaFoldDB" id="A0A4R5TQN7"/>
<dbReference type="Proteomes" id="UP000294796">
    <property type="component" value="Unassembled WGS sequence"/>
</dbReference>
<evidence type="ECO:0000256" key="1">
    <source>
        <dbReference type="SAM" id="Phobius"/>
    </source>
</evidence>
<feature type="transmembrane region" description="Helical" evidence="1">
    <location>
        <begin position="181"/>
        <end position="204"/>
    </location>
</feature>
<keyword evidence="1" id="KW-1133">Transmembrane helix</keyword>
<keyword evidence="3" id="KW-1185">Reference proteome</keyword>
<comment type="caution">
    <text evidence="2">The sequence shown here is derived from an EMBL/GenBank/DDBJ whole genome shotgun (WGS) entry which is preliminary data.</text>
</comment>
<name>A0A4R5TQN7_9GAMM</name>
<feature type="transmembrane region" description="Helical" evidence="1">
    <location>
        <begin position="216"/>
        <end position="237"/>
    </location>
</feature>
<dbReference type="RefSeq" id="WP_133323592.1">
    <property type="nucleotide sequence ID" value="NZ_SMTF01000019.1"/>
</dbReference>
<gene>
    <name evidence="2" type="ORF">E2F46_16035</name>
</gene>
<organism evidence="2 3">
    <name type="scientific">Luteimonas aestuarii</name>
    <dbReference type="NCBI Taxonomy" id="453837"/>
    <lineage>
        <taxon>Bacteria</taxon>
        <taxon>Pseudomonadati</taxon>
        <taxon>Pseudomonadota</taxon>
        <taxon>Gammaproteobacteria</taxon>
        <taxon>Lysobacterales</taxon>
        <taxon>Lysobacteraceae</taxon>
        <taxon>Luteimonas</taxon>
    </lineage>
</organism>
<dbReference type="EMBL" id="SMTF01000019">
    <property type="protein sequence ID" value="TDK20511.1"/>
    <property type="molecule type" value="Genomic_DNA"/>
</dbReference>
<feature type="transmembrane region" description="Helical" evidence="1">
    <location>
        <begin position="155"/>
        <end position="174"/>
    </location>
</feature>
<protein>
    <submittedName>
        <fullName evidence="2">Uncharacterized protein</fullName>
    </submittedName>
</protein>
<sequence>MKTDVATMLSRRALLAVAGLGFVLFAGLWLLSMARPHLVEQAARTLLVEEVERRVGERLDLLSGHTVVGLARQTMARHAGEAEQLQQLQRMLPARVAGVVDAMSDPQCPCRAELAQRMHDGIGARLQQLARLDERLDGLVRGAYAHTAARLHREFRIFTGANALVFLLLGIVALRKRAVALQLWVPAVVLVAAATAAACLYLFNQDWVRTIVFDDYVGYGYFAWLALLVALFADILANRARVTTRIVNAVLDAIGSAVTAVPC</sequence>